<organism evidence="1 2">
    <name type="scientific">Tardiphaga robiniae</name>
    <dbReference type="NCBI Taxonomy" id="943830"/>
    <lineage>
        <taxon>Bacteria</taxon>
        <taxon>Pseudomonadati</taxon>
        <taxon>Pseudomonadota</taxon>
        <taxon>Alphaproteobacteria</taxon>
        <taxon>Hyphomicrobiales</taxon>
        <taxon>Nitrobacteraceae</taxon>
        <taxon>Tardiphaga</taxon>
    </lineage>
</organism>
<comment type="caution">
    <text evidence="1">The sequence shown here is derived from an EMBL/GenBank/DDBJ whole genome shotgun (WGS) entry which is preliminary data.</text>
</comment>
<keyword evidence="2" id="KW-1185">Reference proteome</keyword>
<dbReference type="Proteomes" id="UP000076574">
    <property type="component" value="Unassembled WGS sequence"/>
</dbReference>
<protein>
    <submittedName>
        <fullName evidence="1">Uncharacterized protein</fullName>
    </submittedName>
</protein>
<reference evidence="1 2" key="1">
    <citation type="submission" date="2016-03" db="EMBL/GenBank/DDBJ databases">
        <title>Microsymbionts genomes from the relict species Vavilovia formosa (Stev.) Fed.</title>
        <authorList>
            <person name="Kopat V."/>
            <person name="Chirak E."/>
            <person name="Kimeklis A."/>
            <person name="Andronov E."/>
        </authorList>
    </citation>
    <scope>NUCLEOTIDE SEQUENCE [LARGE SCALE GENOMIC DNA]</scope>
    <source>
        <strain evidence="1 2">Vaf07</strain>
    </source>
</reference>
<dbReference type="EMBL" id="LVYV01000053">
    <property type="protein sequence ID" value="KZD21073.1"/>
    <property type="molecule type" value="Genomic_DNA"/>
</dbReference>
<gene>
    <name evidence="1" type="ORF">A4A58_14870</name>
</gene>
<evidence type="ECO:0000313" key="2">
    <source>
        <dbReference type="Proteomes" id="UP000076574"/>
    </source>
</evidence>
<dbReference type="AlphaFoldDB" id="A0A163XLN2"/>
<dbReference type="STRING" id="943830.A4A58_14870"/>
<proteinExistence type="predicted"/>
<name>A0A163XLN2_9BRAD</name>
<sequence length="78" mass="8325">MIIGVALMTTEAAQAQQLQTRECNASNIAFVAEAIAKMADGKQKKTASDEIGLASEAMVEGKDDECKDHLLKATLQTK</sequence>
<accession>A0A163XLN2</accession>
<evidence type="ECO:0000313" key="1">
    <source>
        <dbReference type="EMBL" id="KZD21073.1"/>
    </source>
</evidence>